<sequence length="282" mass="32127">MKDIKTGTKCSQPRKEGSRQKVHAEHGEYARAYNSARISETDSTDAIESRDELLEEMVSRDNMNKAFKRVKANKGSHGIDGMGVDELLQYLRENGETIKQCILDGTYRPKPVRRVEIPKENGKKRNLGIPTVVDRVIQQAIAQVLTPIYEKQFSESSFGFRPKRSAHDAIRKSQRTIQEGYKYVVDMDLEKYFDTVNQSKLVEVLSRTIKDGRFISLIHKYLKAGVVVKHRFADTEIGVPQGGNLSPILSNIMLNELDKELENRGHRFVRYADDSAPRMRGA</sequence>
<feature type="region of interest" description="Disordered" evidence="10">
    <location>
        <begin position="1"/>
        <end position="25"/>
    </location>
</feature>
<comment type="caution">
    <text evidence="12">The sequence shown here is derived from an EMBL/GenBank/DDBJ whole genome shotgun (WGS) entry which is preliminary data.</text>
</comment>
<organism evidence="12 13">
    <name type="scientific">Paenibacillus enshidis</name>
    <dbReference type="NCBI Taxonomy" id="1458439"/>
    <lineage>
        <taxon>Bacteria</taxon>
        <taxon>Bacillati</taxon>
        <taxon>Bacillota</taxon>
        <taxon>Bacilli</taxon>
        <taxon>Bacillales</taxon>
        <taxon>Paenibacillaceae</taxon>
        <taxon>Paenibacillus</taxon>
    </lineage>
</organism>
<evidence type="ECO:0000256" key="1">
    <source>
        <dbReference type="ARBA" id="ARBA00012493"/>
    </source>
</evidence>
<evidence type="ECO:0000259" key="11">
    <source>
        <dbReference type="PROSITE" id="PS50878"/>
    </source>
</evidence>
<dbReference type="NCBIfam" id="TIGR04416">
    <property type="entry name" value="group_II_RT_mat"/>
    <property type="match status" value="1"/>
</dbReference>
<dbReference type="SUPFAM" id="SSF56672">
    <property type="entry name" value="DNA/RNA polymerases"/>
    <property type="match status" value="1"/>
</dbReference>
<dbReference type="InterPro" id="IPR030931">
    <property type="entry name" value="Group_II_RT_mat"/>
</dbReference>
<keyword evidence="7" id="KW-0051">Antiviral defense</keyword>
<dbReference type="InterPro" id="IPR051083">
    <property type="entry name" value="GrpII_Intron_Splice-Mob/Def"/>
</dbReference>
<comment type="similarity">
    <text evidence="8">Belongs to the bacterial reverse transcriptase family.</text>
</comment>
<reference evidence="12 13" key="1">
    <citation type="submission" date="2024-09" db="EMBL/GenBank/DDBJ databases">
        <title>Paenibacillus zeirhizospherea sp. nov., isolated from surface of the maize (Zea mays) roots in a horticulture field, Hungary.</title>
        <authorList>
            <person name="Marton D."/>
            <person name="Farkas M."/>
            <person name="Bedics A."/>
            <person name="Toth E."/>
            <person name="Tancsics A."/>
            <person name="Boka K."/>
            <person name="Maroti G."/>
            <person name="Kriszt B."/>
            <person name="Cserhati M."/>
        </authorList>
    </citation>
    <scope>NUCLEOTIDE SEQUENCE [LARGE SCALE GENOMIC DNA]</scope>
    <source>
        <strain evidence="12 13">KCTC 33519</strain>
    </source>
</reference>
<dbReference type="CDD" id="cd01651">
    <property type="entry name" value="RT_G2_intron"/>
    <property type="match status" value="1"/>
</dbReference>
<protein>
    <recommendedName>
        <fullName evidence="1">RNA-directed DNA polymerase</fullName>
        <ecNumber evidence="1">2.7.7.49</ecNumber>
    </recommendedName>
</protein>
<dbReference type="EMBL" id="JBHHMI010000036">
    <property type="protein sequence ID" value="MFB5269633.1"/>
    <property type="molecule type" value="Genomic_DNA"/>
</dbReference>
<keyword evidence="3 12" id="KW-0548">Nucleotidyltransferase</keyword>
<gene>
    <name evidence="12" type="primary">ltrA</name>
    <name evidence="12" type="ORF">ACE41H_23000</name>
</gene>
<evidence type="ECO:0000256" key="3">
    <source>
        <dbReference type="ARBA" id="ARBA00022695"/>
    </source>
</evidence>
<evidence type="ECO:0000313" key="13">
    <source>
        <dbReference type="Proteomes" id="UP001580346"/>
    </source>
</evidence>
<keyword evidence="13" id="KW-1185">Reference proteome</keyword>
<dbReference type="InterPro" id="IPR043502">
    <property type="entry name" value="DNA/RNA_pol_sf"/>
</dbReference>
<evidence type="ECO:0000256" key="6">
    <source>
        <dbReference type="ARBA" id="ARBA00022918"/>
    </source>
</evidence>
<keyword evidence="6 12" id="KW-0695">RNA-directed DNA polymerase</keyword>
<dbReference type="EC" id="2.7.7.49" evidence="1"/>
<evidence type="ECO:0000313" key="12">
    <source>
        <dbReference type="EMBL" id="MFB5269633.1"/>
    </source>
</evidence>
<keyword evidence="4" id="KW-0479">Metal-binding</keyword>
<evidence type="ECO:0000256" key="4">
    <source>
        <dbReference type="ARBA" id="ARBA00022723"/>
    </source>
</evidence>
<evidence type="ECO:0000256" key="7">
    <source>
        <dbReference type="ARBA" id="ARBA00023118"/>
    </source>
</evidence>
<feature type="compositionally biased region" description="Basic and acidic residues" evidence="10">
    <location>
        <begin position="13"/>
        <end position="25"/>
    </location>
</feature>
<evidence type="ECO:0000256" key="9">
    <source>
        <dbReference type="ARBA" id="ARBA00048173"/>
    </source>
</evidence>
<dbReference type="Pfam" id="PF00078">
    <property type="entry name" value="RVT_1"/>
    <property type="match status" value="1"/>
</dbReference>
<comment type="catalytic activity">
    <reaction evidence="9">
        <text>DNA(n) + a 2'-deoxyribonucleoside 5'-triphosphate = DNA(n+1) + diphosphate</text>
        <dbReference type="Rhea" id="RHEA:22508"/>
        <dbReference type="Rhea" id="RHEA-COMP:17339"/>
        <dbReference type="Rhea" id="RHEA-COMP:17340"/>
        <dbReference type="ChEBI" id="CHEBI:33019"/>
        <dbReference type="ChEBI" id="CHEBI:61560"/>
        <dbReference type="ChEBI" id="CHEBI:173112"/>
        <dbReference type="EC" id="2.7.7.49"/>
    </reaction>
</comment>
<dbReference type="PROSITE" id="PS50878">
    <property type="entry name" value="RT_POL"/>
    <property type="match status" value="1"/>
</dbReference>
<feature type="domain" description="Reverse transcriptase" evidence="11">
    <location>
        <begin position="98"/>
        <end position="282"/>
    </location>
</feature>
<dbReference type="Proteomes" id="UP001580346">
    <property type="component" value="Unassembled WGS sequence"/>
</dbReference>
<evidence type="ECO:0000256" key="2">
    <source>
        <dbReference type="ARBA" id="ARBA00022679"/>
    </source>
</evidence>
<dbReference type="InterPro" id="IPR000123">
    <property type="entry name" value="Reverse_transcriptase_msDNA"/>
</dbReference>
<keyword evidence="2 12" id="KW-0808">Transferase</keyword>
<dbReference type="PRINTS" id="PR00866">
    <property type="entry name" value="RNADNAPOLMS"/>
</dbReference>
<evidence type="ECO:0000256" key="5">
    <source>
        <dbReference type="ARBA" id="ARBA00022842"/>
    </source>
</evidence>
<dbReference type="PANTHER" id="PTHR34047:SF8">
    <property type="entry name" value="PROTEIN YKFC"/>
    <property type="match status" value="1"/>
</dbReference>
<keyword evidence="5" id="KW-0460">Magnesium</keyword>
<evidence type="ECO:0000256" key="10">
    <source>
        <dbReference type="SAM" id="MobiDB-lite"/>
    </source>
</evidence>
<accession>A0ABV5AZH7</accession>
<proteinExistence type="inferred from homology"/>
<dbReference type="RefSeq" id="WP_375357904.1">
    <property type="nucleotide sequence ID" value="NZ_JBHHMI010000036.1"/>
</dbReference>
<dbReference type="PANTHER" id="PTHR34047">
    <property type="entry name" value="NUCLEAR INTRON MATURASE 1, MITOCHONDRIAL-RELATED"/>
    <property type="match status" value="1"/>
</dbReference>
<dbReference type="InterPro" id="IPR000477">
    <property type="entry name" value="RT_dom"/>
</dbReference>
<dbReference type="GO" id="GO:0003964">
    <property type="term" value="F:RNA-directed DNA polymerase activity"/>
    <property type="evidence" value="ECO:0007669"/>
    <property type="project" value="UniProtKB-KW"/>
</dbReference>
<name>A0ABV5AZH7_9BACL</name>
<evidence type="ECO:0000256" key="8">
    <source>
        <dbReference type="ARBA" id="ARBA00034120"/>
    </source>
</evidence>